<dbReference type="InterPro" id="IPR048834">
    <property type="entry name" value="SpaA_pre-album"/>
</dbReference>
<dbReference type="PANTHER" id="PTHR34819:SF3">
    <property type="entry name" value="CELL SURFACE PROTEIN"/>
    <property type="match status" value="1"/>
</dbReference>
<dbReference type="EMBL" id="JACHNU010000001">
    <property type="protein sequence ID" value="MBB4660608.1"/>
    <property type="molecule type" value="Genomic_DNA"/>
</dbReference>
<dbReference type="Pfam" id="PF20674">
    <property type="entry name" value="SpaA_3"/>
    <property type="match status" value="1"/>
</dbReference>
<dbReference type="NCBIfam" id="TIGR01451">
    <property type="entry name" value="B_ant_repeat"/>
    <property type="match status" value="4"/>
</dbReference>
<feature type="domain" description="DUF11" evidence="2">
    <location>
        <begin position="451"/>
        <end position="562"/>
    </location>
</feature>
<gene>
    <name evidence="4" type="ORF">BDZ31_000181</name>
</gene>
<dbReference type="RefSeq" id="WP_183338080.1">
    <property type="nucleotide sequence ID" value="NZ_JACHNU010000001.1"/>
</dbReference>
<feature type="compositionally biased region" description="Pro residues" evidence="1">
    <location>
        <begin position="693"/>
        <end position="711"/>
    </location>
</feature>
<dbReference type="InterPro" id="IPR001434">
    <property type="entry name" value="OmcB-like_DUF11"/>
</dbReference>
<dbReference type="Pfam" id="PF01345">
    <property type="entry name" value="DUF11"/>
    <property type="match status" value="4"/>
</dbReference>
<accession>A0A840I924</accession>
<organism evidence="4 5">
    <name type="scientific">Conexibacter arvalis</name>
    <dbReference type="NCBI Taxonomy" id="912552"/>
    <lineage>
        <taxon>Bacteria</taxon>
        <taxon>Bacillati</taxon>
        <taxon>Actinomycetota</taxon>
        <taxon>Thermoleophilia</taxon>
        <taxon>Solirubrobacterales</taxon>
        <taxon>Conexibacteraceae</taxon>
        <taxon>Conexibacter</taxon>
    </lineage>
</organism>
<reference evidence="4 5" key="1">
    <citation type="submission" date="2020-08" db="EMBL/GenBank/DDBJ databases">
        <title>Genomic Encyclopedia of Archaeal and Bacterial Type Strains, Phase II (KMG-II): from individual species to whole genera.</title>
        <authorList>
            <person name="Goeker M."/>
        </authorList>
    </citation>
    <scope>NUCLEOTIDE SEQUENCE [LARGE SCALE GENOMIC DNA]</scope>
    <source>
        <strain evidence="4 5">DSM 23288</strain>
    </source>
</reference>
<dbReference type="Proteomes" id="UP000585272">
    <property type="component" value="Unassembled WGS sequence"/>
</dbReference>
<protein>
    <submittedName>
        <fullName evidence="4">Putative repeat protein (TIGR01451 family)</fullName>
    </submittedName>
</protein>
<evidence type="ECO:0000256" key="1">
    <source>
        <dbReference type="SAM" id="MobiDB-lite"/>
    </source>
</evidence>
<feature type="domain" description="DUF11" evidence="2">
    <location>
        <begin position="718"/>
        <end position="831"/>
    </location>
</feature>
<feature type="region of interest" description="Disordered" evidence="1">
    <location>
        <begin position="687"/>
        <end position="716"/>
    </location>
</feature>
<dbReference type="InterPro" id="IPR051172">
    <property type="entry name" value="Chlamydia_OmcB"/>
</dbReference>
<name>A0A840I924_9ACTN</name>
<dbReference type="AlphaFoldDB" id="A0A840I924"/>
<dbReference type="InterPro" id="IPR047589">
    <property type="entry name" value="DUF11_rpt"/>
</dbReference>
<feature type="domain" description="DUF11" evidence="2">
    <location>
        <begin position="571"/>
        <end position="687"/>
    </location>
</feature>
<dbReference type="InterPro" id="IPR013783">
    <property type="entry name" value="Ig-like_fold"/>
</dbReference>
<dbReference type="Gene3D" id="2.60.40.10">
    <property type="entry name" value="Immunoglobulins"/>
    <property type="match status" value="2"/>
</dbReference>
<evidence type="ECO:0000313" key="4">
    <source>
        <dbReference type="EMBL" id="MBB4660608.1"/>
    </source>
</evidence>
<evidence type="ECO:0000259" key="3">
    <source>
        <dbReference type="Pfam" id="PF20674"/>
    </source>
</evidence>
<comment type="caution">
    <text evidence="4">The sequence shown here is derived from an EMBL/GenBank/DDBJ whole genome shotgun (WGS) entry which is preliminary data.</text>
</comment>
<keyword evidence="5" id="KW-1185">Reference proteome</keyword>
<feature type="domain" description="DUF11" evidence="2">
    <location>
        <begin position="328"/>
        <end position="442"/>
    </location>
</feature>
<dbReference type="PANTHER" id="PTHR34819">
    <property type="entry name" value="LARGE CYSTEINE-RICH PERIPLASMIC PROTEIN OMCB"/>
    <property type="match status" value="1"/>
</dbReference>
<proteinExistence type="predicted"/>
<evidence type="ECO:0000313" key="5">
    <source>
        <dbReference type="Proteomes" id="UP000585272"/>
    </source>
</evidence>
<evidence type="ECO:0000259" key="2">
    <source>
        <dbReference type="Pfam" id="PF01345"/>
    </source>
</evidence>
<feature type="domain" description="SpaA-like prealbumin fold" evidence="3">
    <location>
        <begin position="210"/>
        <end position="323"/>
    </location>
</feature>
<sequence>MAAYSDAAARSADGQRLSITLPGGAYTVSFTIRSRPLAGPSAHPAIDPLPAPLARRFPFGSSDYVGVPGRPVLYARDAGALNGAELTLSEIEVVDGAGARVTGWRLVAADAENNIATPNERLTWTSDRPLSLIGVMNGTAPRGCRDALSGLGTTTVTCIGQGSDPPGAGSSPVALYDGVIVGADTPSTLSLALQTTARSGAAFALQTAKVEVAKQVAGRVRASDAFDLAVTSPEGTEIASASTGASDAATTGETIVLPRTDGASYTLSEAAAAASGTRLDDYARAWTCTNDGVADPSLPSGGGTSVAVSPAPGDDIACTVVNTQLPADLGVTKTAASERLTPGGEETYTLTVTNAGPSRATSVRVEDRLPAGLSFVAAGAGCGVVGATVTCAVDSLDSGATRTFEVSVRVATAAVTCTQLTNAATVASDTPDPNPANDVSAVCVPQGRANVGVVKRATPTPIVPGGEIAYRLDVFNRGPDPARGVVVTDVLPRGLRFLSVSAGCGEAGGTVTCALDALPNGATESFAITMRAPSSLASCPSNTATVRALTIDPDPSDDESTVCPSLRGRADLSIAKRASAASVPAGGQVMYVLTVANDGPSDASGVTVDDPLAPGLALVSAKPGQGSCAIADGRVSCALGSLEAGGSTQVLVTATALPGAGCTVNVATVRGDQQDGDLSDNSATATVCAATTPGPPPPGPPTPPEPTPPTGAPAAPFDLHVTKRADRRAATIGERITYRIRVVNRGGGDAPDARLTDTFAASGRIVSLRASQGRCTRRFPVTCRLGQLRAGAAATVAVVVAPTSFGRAKRNVVSATGDGTDAKPAGNIAGVSATVRRVPLRLAKAASRASVRAGDTFSYRCA</sequence>
<dbReference type="GO" id="GO:0005975">
    <property type="term" value="P:carbohydrate metabolic process"/>
    <property type="evidence" value="ECO:0007669"/>
    <property type="project" value="UniProtKB-ARBA"/>
</dbReference>